<accession>A0AAW1QLF1</accession>
<keyword evidence="5" id="KW-0325">Glycoprotein</keyword>
<dbReference type="InterPro" id="IPR044174">
    <property type="entry name" value="BC10-like"/>
</dbReference>
<keyword evidence="4" id="KW-0472">Membrane</keyword>
<protein>
    <submittedName>
        <fullName evidence="7">Uncharacterized protein</fullName>
    </submittedName>
</protein>
<evidence type="ECO:0000256" key="4">
    <source>
        <dbReference type="ARBA" id="ARBA00023136"/>
    </source>
</evidence>
<feature type="compositionally biased region" description="Basic and acidic residues" evidence="6">
    <location>
        <begin position="10"/>
        <end position="22"/>
    </location>
</feature>
<dbReference type="PANTHER" id="PTHR31042">
    <property type="entry name" value="CORE-2/I-BRANCHING BETA-1,6-N-ACETYLGLUCOSAMINYLTRANSFERASE FAMILY PROTEIN-RELATED"/>
    <property type="match status" value="1"/>
</dbReference>
<keyword evidence="2" id="KW-0328">Glycosyltransferase</keyword>
<evidence type="ECO:0000256" key="5">
    <source>
        <dbReference type="ARBA" id="ARBA00023180"/>
    </source>
</evidence>
<dbReference type="InterPro" id="IPR003406">
    <property type="entry name" value="Glyco_trans_14"/>
</dbReference>
<dbReference type="AlphaFoldDB" id="A0AAW1QLF1"/>
<sequence length="477" mass="50787">MRRKAIKAIQRLEREEESDNHSSARCGSGVTVFATKVAGELCFAMKSTSPSADGAAVGAAAAAAANATGSGEGEAASSLVQVADAAGRCGELRVPKVALMFLTRGAMPHESLWKVWLGAADGVLPRAAAAAAACGNREPSCTAAARSALLQGGDGARLRLRQHLFSLYIHPGPDDSGYGPTSLFHGRVVPNRVQVRWGEHSMVEAMRALLRAALDDPANQRFQLLCEHTLPLQPPLLVYAQLMSEPRSRVNACAAPGNRDQAPNNTMDRWTPAMLPAVTEALWRKSPQWVVLNRKHAELAAADTAINAVIRDHCTVGYDDLLGRERDCYSDEHFVPVLLAAHGLDNETTCAGNTMSVLWSSTAGKHNGKHPRSYGPRAVTIPVFQYLRQGLGESRAECTSAQASARARDVFLHADELPALRCPAEGGGAWDPERQAGCPLFARKFEAEAAAPAYRLLTSCDAALGIAPAPSCQMATS</sequence>
<evidence type="ECO:0000313" key="8">
    <source>
        <dbReference type="Proteomes" id="UP001445335"/>
    </source>
</evidence>
<reference evidence="7 8" key="1">
    <citation type="journal article" date="2024" name="Nat. Commun.">
        <title>Phylogenomics reveals the evolutionary origins of lichenization in chlorophyte algae.</title>
        <authorList>
            <person name="Puginier C."/>
            <person name="Libourel C."/>
            <person name="Otte J."/>
            <person name="Skaloud P."/>
            <person name="Haon M."/>
            <person name="Grisel S."/>
            <person name="Petersen M."/>
            <person name="Berrin J.G."/>
            <person name="Delaux P.M."/>
            <person name="Dal Grande F."/>
            <person name="Keller J."/>
        </authorList>
    </citation>
    <scope>NUCLEOTIDE SEQUENCE [LARGE SCALE GENOMIC DNA]</scope>
    <source>
        <strain evidence="7 8">SAG 245.80</strain>
    </source>
</reference>
<proteinExistence type="predicted"/>
<gene>
    <name evidence="7" type="ORF">WJX81_002852</name>
</gene>
<dbReference type="Proteomes" id="UP001445335">
    <property type="component" value="Unassembled WGS sequence"/>
</dbReference>
<dbReference type="Pfam" id="PF02485">
    <property type="entry name" value="Branch"/>
    <property type="match status" value="1"/>
</dbReference>
<dbReference type="GO" id="GO:0016020">
    <property type="term" value="C:membrane"/>
    <property type="evidence" value="ECO:0007669"/>
    <property type="project" value="UniProtKB-SubCell"/>
</dbReference>
<comment type="caution">
    <text evidence="7">The sequence shown here is derived from an EMBL/GenBank/DDBJ whole genome shotgun (WGS) entry which is preliminary data.</text>
</comment>
<dbReference type="PANTHER" id="PTHR31042:SF8">
    <property type="entry name" value="CORE-2_I-BRANCHING BETA-1,6-N-ACETYLGLUCOSAMINYLTRANSFERASE FAMILY PROTEIN"/>
    <property type="match status" value="1"/>
</dbReference>
<name>A0AAW1QLF1_9CHLO</name>
<evidence type="ECO:0000313" key="7">
    <source>
        <dbReference type="EMBL" id="KAK9822232.1"/>
    </source>
</evidence>
<evidence type="ECO:0000256" key="3">
    <source>
        <dbReference type="ARBA" id="ARBA00022679"/>
    </source>
</evidence>
<evidence type="ECO:0000256" key="1">
    <source>
        <dbReference type="ARBA" id="ARBA00004606"/>
    </source>
</evidence>
<keyword evidence="3" id="KW-0808">Transferase</keyword>
<evidence type="ECO:0000256" key="2">
    <source>
        <dbReference type="ARBA" id="ARBA00022676"/>
    </source>
</evidence>
<feature type="region of interest" description="Disordered" evidence="6">
    <location>
        <begin position="1"/>
        <end position="24"/>
    </location>
</feature>
<comment type="subcellular location">
    <subcellularLocation>
        <location evidence="1">Membrane</location>
        <topology evidence="1">Single-pass type II membrane protein</topology>
    </subcellularLocation>
</comment>
<keyword evidence="8" id="KW-1185">Reference proteome</keyword>
<dbReference type="GO" id="GO:0016757">
    <property type="term" value="F:glycosyltransferase activity"/>
    <property type="evidence" value="ECO:0007669"/>
    <property type="project" value="UniProtKB-KW"/>
</dbReference>
<organism evidence="7 8">
    <name type="scientific">Elliptochloris bilobata</name>
    <dbReference type="NCBI Taxonomy" id="381761"/>
    <lineage>
        <taxon>Eukaryota</taxon>
        <taxon>Viridiplantae</taxon>
        <taxon>Chlorophyta</taxon>
        <taxon>core chlorophytes</taxon>
        <taxon>Trebouxiophyceae</taxon>
        <taxon>Trebouxiophyceae incertae sedis</taxon>
        <taxon>Elliptochloris clade</taxon>
        <taxon>Elliptochloris</taxon>
    </lineage>
</organism>
<dbReference type="EMBL" id="JALJOU010000089">
    <property type="protein sequence ID" value="KAK9822232.1"/>
    <property type="molecule type" value="Genomic_DNA"/>
</dbReference>
<evidence type="ECO:0000256" key="6">
    <source>
        <dbReference type="SAM" id="MobiDB-lite"/>
    </source>
</evidence>